<dbReference type="PANTHER" id="PTHR24006:SF888">
    <property type="entry name" value="UBIQUITIN CARBOXYL-TERMINAL HYDROLASE 30"/>
    <property type="match status" value="1"/>
</dbReference>
<name>A0A8D8S723_9HEMI</name>
<evidence type="ECO:0000256" key="3">
    <source>
        <dbReference type="ARBA" id="ARBA00012759"/>
    </source>
</evidence>
<proteinExistence type="inferred from homology"/>
<dbReference type="EMBL" id="HBUF01200424">
    <property type="protein sequence ID" value="CAG6661713.1"/>
    <property type="molecule type" value="Transcribed_RNA"/>
</dbReference>
<keyword evidence="5" id="KW-0833">Ubl conjugation pathway</keyword>
<feature type="region of interest" description="Disordered" evidence="8">
    <location>
        <begin position="575"/>
        <end position="597"/>
    </location>
</feature>
<feature type="compositionally biased region" description="Polar residues" evidence="8">
    <location>
        <begin position="660"/>
        <end position="680"/>
    </location>
</feature>
<dbReference type="Gene3D" id="3.90.70.10">
    <property type="entry name" value="Cysteine proteinases"/>
    <property type="match status" value="1"/>
</dbReference>
<evidence type="ECO:0000256" key="6">
    <source>
        <dbReference type="ARBA" id="ARBA00022801"/>
    </source>
</evidence>
<evidence type="ECO:0000259" key="10">
    <source>
        <dbReference type="PROSITE" id="PS50235"/>
    </source>
</evidence>
<dbReference type="Pfam" id="PF00443">
    <property type="entry name" value="UCH"/>
    <property type="match status" value="1"/>
</dbReference>
<feature type="compositionally biased region" description="Polar residues" evidence="8">
    <location>
        <begin position="343"/>
        <end position="352"/>
    </location>
</feature>
<dbReference type="GO" id="GO:0005634">
    <property type="term" value="C:nucleus"/>
    <property type="evidence" value="ECO:0007669"/>
    <property type="project" value="TreeGrafter"/>
</dbReference>
<keyword evidence="7" id="KW-0788">Thiol protease</keyword>
<dbReference type="InterPro" id="IPR001394">
    <property type="entry name" value="Peptidase_C19_UCH"/>
</dbReference>
<keyword evidence="6 11" id="KW-0378">Hydrolase</keyword>
<feature type="compositionally biased region" description="Low complexity" evidence="8">
    <location>
        <begin position="587"/>
        <end position="597"/>
    </location>
</feature>
<dbReference type="EMBL" id="HBUF01200425">
    <property type="protein sequence ID" value="CAG6661714.1"/>
    <property type="molecule type" value="Transcribed_RNA"/>
</dbReference>
<dbReference type="PROSITE" id="PS50235">
    <property type="entry name" value="USP_3"/>
    <property type="match status" value="1"/>
</dbReference>
<evidence type="ECO:0000256" key="8">
    <source>
        <dbReference type="SAM" id="MobiDB-lite"/>
    </source>
</evidence>
<dbReference type="GO" id="GO:0005829">
    <property type="term" value="C:cytosol"/>
    <property type="evidence" value="ECO:0007669"/>
    <property type="project" value="TreeGrafter"/>
</dbReference>
<keyword evidence="9" id="KW-0812">Transmembrane</keyword>
<dbReference type="InterPro" id="IPR038765">
    <property type="entry name" value="Papain-like_cys_pep_sf"/>
</dbReference>
<comment type="similarity">
    <text evidence="2">Belongs to the peptidase C19 family.</text>
</comment>
<evidence type="ECO:0000256" key="1">
    <source>
        <dbReference type="ARBA" id="ARBA00000707"/>
    </source>
</evidence>
<sequence>MRFQVDYQSSWYTYFMEGDHFVLIFGLTCASLAIGAYVLFGPNFGNKKKTPVLGLQNLGQTCFMNTILQALGSCPIFIKWLDSQTPVLGEVGIALKNILQKLGQVSPDDSTECIIQPLEFMTVLSQHGWQMNLYNNMQQDAHELLTFVLSKVEDEILFNIKNQRNGLGWIDKDTEEELSLNTTTSSSGDSLGPLTRGAPLRSPLNGCLPLMNGGGSATPSGDSSRRTMTLKQRKKKLSLANTNVQTNCATSFRGRLVSQIRCTMCGHENPLKYDNFDSLSLHLPLQPRLHIMSSTHTLQGLLEEFVKTEIISEFECEMCNKDLTKTAPTKEEHMTPQLPSDGDQCSSHSITNADTNGLAALSDSQQASTASSSDINCESQSHQSSLLLNNGTQTCSTPTKQISGENSSPPSTLITHGDGLPSPLSSTVVSKFVPPRSPASSSSVSPTARSSPAASKRKVLCDAVKTLRLGKLPPCLCFHIHRTFYSAQGAYKRQDYVDFPEYLVMDPYTYNAALREKEVKKKMVIQLNGGMLPNGASMSYRAGHAANVYRLKAVVVHRGSAEDGHFVTYRRGPLRSLSRHRCPPPSSSSSSTSNSNDLVESSFESRWYFTSDADIRQSSLAQALKSVAYMLFYEKCSPALLQTENDDDRATSSLPFPMSTPAQTNTPIIITPNDNSSRLSNGPRIT</sequence>
<dbReference type="AlphaFoldDB" id="A0A8D8S723"/>
<dbReference type="PANTHER" id="PTHR24006">
    <property type="entry name" value="UBIQUITIN CARBOXYL-TERMINAL HYDROLASE"/>
    <property type="match status" value="1"/>
</dbReference>
<keyword evidence="9" id="KW-1133">Transmembrane helix</keyword>
<feature type="region of interest" description="Disordered" evidence="8">
    <location>
        <begin position="388"/>
        <end position="451"/>
    </location>
</feature>
<dbReference type="InterPro" id="IPR018200">
    <property type="entry name" value="USP_CS"/>
</dbReference>
<evidence type="ECO:0000313" key="11">
    <source>
        <dbReference type="EMBL" id="CAG6661709.1"/>
    </source>
</evidence>
<dbReference type="GO" id="GO:0004843">
    <property type="term" value="F:cysteine-type deubiquitinase activity"/>
    <property type="evidence" value="ECO:0007669"/>
    <property type="project" value="UniProtKB-EC"/>
</dbReference>
<dbReference type="EC" id="3.4.19.12" evidence="3"/>
<accession>A0A8D8S723</accession>
<feature type="compositionally biased region" description="Polar residues" evidence="8">
    <location>
        <begin position="389"/>
        <end position="414"/>
    </location>
</feature>
<keyword evidence="9" id="KW-0472">Membrane</keyword>
<feature type="compositionally biased region" description="Low complexity" evidence="8">
    <location>
        <begin position="438"/>
        <end position="451"/>
    </location>
</feature>
<dbReference type="InterPro" id="IPR028889">
    <property type="entry name" value="USP"/>
</dbReference>
<keyword evidence="4" id="KW-0645">Protease</keyword>
<dbReference type="InterPro" id="IPR050164">
    <property type="entry name" value="Peptidase_C19"/>
</dbReference>
<dbReference type="GO" id="GO:0006508">
    <property type="term" value="P:proteolysis"/>
    <property type="evidence" value="ECO:0007669"/>
    <property type="project" value="UniProtKB-KW"/>
</dbReference>
<feature type="transmembrane region" description="Helical" evidence="9">
    <location>
        <begin position="20"/>
        <end position="40"/>
    </location>
</feature>
<dbReference type="SUPFAM" id="SSF54001">
    <property type="entry name" value="Cysteine proteinases"/>
    <property type="match status" value="1"/>
</dbReference>
<comment type="catalytic activity">
    <reaction evidence="1">
        <text>Thiol-dependent hydrolysis of ester, thioester, amide, peptide and isopeptide bonds formed by the C-terminal Gly of ubiquitin (a 76-residue protein attached to proteins as an intracellular targeting signal).</text>
        <dbReference type="EC" id="3.4.19.12"/>
    </reaction>
</comment>
<protein>
    <recommendedName>
        <fullName evidence="3">ubiquitinyl hydrolase 1</fullName>
        <ecNumber evidence="3">3.4.19.12</ecNumber>
    </recommendedName>
</protein>
<evidence type="ECO:0000256" key="5">
    <source>
        <dbReference type="ARBA" id="ARBA00022786"/>
    </source>
</evidence>
<evidence type="ECO:0000256" key="7">
    <source>
        <dbReference type="ARBA" id="ARBA00022807"/>
    </source>
</evidence>
<feature type="region of interest" description="Disordered" evidence="8">
    <location>
        <begin position="329"/>
        <end position="352"/>
    </location>
</feature>
<evidence type="ECO:0000256" key="9">
    <source>
        <dbReference type="SAM" id="Phobius"/>
    </source>
</evidence>
<evidence type="ECO:0000256" key="4">
    <source>
        <dbReference type="ARBA" id="ARBA00022670"/>
    </source>
</evidence>
<dbReference type="PROSITE" id="PS00973">
    <property type="entry name" value="USP_2"/>
    <property type="match status" value="1"/>
</dbReference>
<organism evidence="11">
    <name type="scientific">Cacopsylla melanoneura</name>
    <dbReference type="NCBI Taxonomy" id="428564"/>
    <lineage>
        <taxon>Eukaryota</taxon>
        <taxon>Metazoa</taxon>
        <taxon>Ecdysozoa</taxon>
        <taxon>Arthropoda</taxon>
        <taxon>Hexapoda</taxon>
        <taxon>Insecta</taxon>
        <taxon>Pterygota</taxon>
        <taxon>Neoptera</taxon>
        <taxon>Paraneoptera</taxon>
        <taxon>Hemiptera</taxon>
        <taxon>Sternorrhyncha</taxon>
        <taxon>Psylloidea</taxon>
        <taxon>Psyllidae</taxon>
        <taxon>Psyllinae</taxon>
        <taxon>Cacopsylla</taxon>
    </lineage>
</organism>
<evidence type="ECO:0000256" key="2">
    <source>
        <dbReference type="ARBA" id="ARBA00009085"/>
    </source>
</evidence>
<feature type="region of interest" description="Disordered" evidence="8">
    <location>
        <begin position="647"/>
        <end position="686"/>
    </location>
</feature>
<reference evidence="11" key="1">
    <citation type="submission" date="2021-05" db="EMBL/GenBank/DDBJ databases">
        <authorList>
            <person name="Alioto T."/>
            <person name="Alioto T."/>
            <person name="Gomez Garrido J."/>
        </authorList>
    </citation>
    <scope>NUCLEOTIDE SEQUENCE</scope>
</reference>
<feature type="domain" description="USP" evidence="10">
    <location>
        <begin position="53"/>
        <end position="636"/>
    </location>
</feature>
<dbReference type="GO" id="GO:0016579">
    <property type="term" value="P:protein deubiquitination"/>
    <property type="evidence" value="ECO:0007669"/>
    <property type="project" value="InterPro"/>
</dbReference>
<dbReference type="EMBL" id="HBUF01200420">
    <property type="protein sequence ID" value="CAG6661709.1"/>
    <property type="molecule type" value="Transcribed_RNA"/>
</dbReference>